<sequence>MQFSAYMLDVITDSIYPARISVEDGSFKEIVPIVINDDSELDISGIILPGFIDSHIHIESTMLTPAQFAKLAVRFGTTSVVCDPHEIANVAGTDGIDFMIENSKSVPFNFYFSIPSCVPATCFETSGAILDSETIGELLKKDEAVALGEMMNFPGVINGDGEVLAKLEKAKELGKPIDGHAPLLSGKDLDKYIAEHISTDHECSNFAEAIEKKEKGMKIMVREGSSAKNMEALFDFSERLDYWKNHESFGKMPNEVLEKRIHLPIFDFIVSDDKHTTDLIKGHLNESIKKAIDLEVSPISAIEMVTVNPSTHYNLNTGAIVKGMQADYVVVDNLNDFNILKTYVAGKCVFDGENVLFDVEETEFKNTFDVSKKESEDFEISSDEPSADVNVIKCFNGELITEAESATLETKNGFIQPDLEKDILKIAVVERYGGNSIANGFITGFNLKKGAIASSVAHDSHNIVVVGTNSEDMANAVNCLIDNEGGFAIVDGDFEDSLALPIAGLMTNEDSHEVAEKLENLQKTAADFGCKLDSPFMTMSFMALLVIPAIKISDKGLFDCINFEFIDVIKN</sequence>
<dbReference type="Pfam" id="PF01979">
    <property type="entry name" value="Amidohydro_1"/>
    <property type="match status" value="1"/>
</dbReference>
<evidence type="ECO:0000259" key="7">
    <source>
        <dbReference type="Pfam" id="PF01979"/>
    </source>
</evidence>
<comment type="catalytic activity">
    <reaction evidence="5 6">
        <text>adenine + H2O + H(+) = hypoxanthine + NH4(+)</text>
        <dbReference type="Rhea" id="RHEA:23688"/>
        <dbReference type="ChEBI" id="CHEBI:15377"/>
        <dbReference type="ChEBI" id="CHEBI:15378"/>
        <dbReference type="ChEBI" id="CHEBI:16708"/>
        <dbReference type="ChEBI" id="CHEBI:17368"/>
        <dbReference type="ChEBI" id="CHEBI:28938"/>
        <dbReference type="EC" id="3.5.4.2"/>
    </reaction>
</comment>
<dbReference type="SUPFAM" id="SSF51338">
    <property type="entry name" value="Composite domain of metallo-dependent hydrolases"/>
    <property type="match status" value="1"/>
</dbReference>
<dbReference type="InterPro" id="IPR011059">
    <property type="entry name" value="Metal-dep_hydrolase_composite"/>
</dbReference>
<dbReference type="GO" id="GO:0006146">
    <property type="term" value="P:adenine catabolic process"/>
    <property type="evidence" value="ECO:0007669"/>
    <property type="project" value="InterPro"/>
</dbReference>
<evidence type="ECO:0000313" key="9">
    <source>
        <dbReference type="EMBL" id="ATZ60090.1"/>
    </source>
</evidence>
<dbReference type="PANTHER" id="PTHR11113">
    <property type="entry name" value="N-ACETYLGLUCOSAMINE-6-PHOSPHATE DEACETYLASE"/>
    <property type="match status" value="1"/>
</dbReference>
<evidence type="ECO:0000256" key="4">
    <source>
        <dbReference type="ARBA" id="ARBA00023211"/>
    </source>
</evidence>
<evidence type="ECO:0000256" key="3">
    <source>
        <dbReference type="ARBA" id="ARBA00022801"/>
    </source>
</evidence>
<dbReference type="Gene3D" id="3.20.20.140">
    <property type="entry name" value="Metal-dependent hydrolases"/>
    <property type="match status" value="1"/>
</dbReference>
<proteinExistence type="inferred from homology"/>
<evidence type="ECO:0000256" key="5">
    <source>
        <dbReference type="ARBA" id="ARBA00047720"/>
    </source>
</evidence>
<dbReference type="PANTHER" id="PTHR11113:SF2">
    <property type="entry name" value="ADENINE DEAMINASE"/>
    <property type="match status" value="1"/>
</dbReference>
<evidence type="ECO:0000256" key="2">
    <source>
        <dbReference type="ARBA" id="ARBA00012782"/>
    </source>
</evidence>
<dbReference type="EMBL" id="CP017803">
    <property type="protein sequence ID" value="ATZ60090.1"/>
    <property type="molecule type" value="Genomic_DNA"/>
</dbReference>
<dbReference type="HAMAP" id="MF_01518">
    <property type="entry name" value="Adenine_deamin"/>
    <property type="match status" value="1"/>
</dbReference>
<dbReference type="Proteomes" id="UP000232133">
    <property type="component" value="Chromosome"/>
</dbReference>
<comment type="cofactor">
    <cofactor evidence="6">
        <name>Mn(2+)</name>
        <dbReference type="ChEBI" id="CHEBI:29035"/>
    </cofactor>
</comment>
<comment type="similarity">
    <text evidence="1 6">Belongs to the metallo-dependent hydrolases superfamily. Adenine deaminase family.</text>
</comment>
<dbReference type="Pfam" id="PF13382">
    <property type="entry name" value="Adenine_deam_C"/>
    <property type="match status" value="1"/>
</dbReference>
<dbReference type="InterPro" id="IPR032466">
    <property type="entry name" value="Metal_Hydrolase"/>
</dbReference>
<organism evidence="9 10">
    <name type="scientific">Methanobrevibacter smithii</name>
    <dbReference type="NCBI Taxonomy" id="2173"/>
    <lineage>
        <taxon>Archaea</taxon>
        <taxon>Methanobacteriati</taxon>
        <taxon>Methanobacteriota</taxon>
        <taxon>Methanomada group</taxon>
        <taxon>Methanobacteria</taxon>
        <taxon>Methanobacteriales</taxon>
        <taxon>Methanobacteriaceae</taxon>
        <taxon>Methanobrevibacter</taxon>
    </lineage>
</organism>
<gene>
    <name evidence="6" type="primary">ade</name>
    <name evidence="9" type="ORF">BK798_06490</name>
</gene>
<feature type="domain" description="Amidohydrolase-related" evidence="7">
    <location>
        <begin position="46"/>
        <end position="349"/>
    </location>
</feature>
<dbReference type="InterPro" id="IPR006679">
    <property type="entry name" value="Adenine_deam"/>
</dbReference>
<reference evidence="9 10" key="1">
    <citation type="submission" date="2016-10" db="EMBL/GenBank/DDBJ databases">
        <authorList>
            <person name="Varghese N."/>
        </authorList>
    </citation>
    <scope>NUCLEOTIDE SEQUENCE [LARGE SCALE GENOMIC DNA]</scope>
    <source>
        <strain evidence="9 10">KB11</strain>
    </source>
</reference>
<dbReference type="AlphaFoldDB" id="A0A2H4U7L0"/>
<feature type="domain" description="Adenine deaminase C-terminal" evidence="8">
    <location>
        <begin position="399"/>
        <end position="563"/>
    </location>
</feature>
<dbReference type="NCBIfam" id="TIGR01178">
    <property type="entry name" value="ade"/>
    <property type="match status" value="1"/>
</dbReference>
<dbReference type="EC" id="3.5.4.2" evidence="2 6"/>
<dbReference type="InterPro" id="IPR026912">
    <property type="entry name" value="Adenine_deam_C"/>
</dbReference>
<dbReference type="CDD" id="cd01295">
    <property type="entry name" value="AdeC"/>
    <property type="match status" value="1"/>
</dbReference>
<dbReference type="RefSeq" id="WP_100815633.1">
    <property type="nucleotide sequence ID" value="NZ_CP017803.1"/>
</dbReference>
<evidence type="ECO:0000256" key="6">
    <source>
        <dbReference type="HAMAP-Rule" id="MF_01518"/>
    </source>
</evidence>
<dbReference type="SUPFAM" id="SSF51556">
    <property type="entry name" value="Metallo-dependent hydrolases"/>
    <property type="match status" value="1"/>
</dbReference>
<name>A0A2H4U7L0_METSM</name>
<evidence type="ECO:0000256" key="1">
    <source>
        <dbReference type="ARBA" id="ARBA00006773"/>
    </source>
</evidence>
<keyword evidence="3 6" id="KW-0378">Hydrolase</keyword>
<protein>
    <recommendedName>
        <fullName evidence="2 6">Adenine deaminase</fullName>
        <shortName evidence="6">Adenase</shortName>
        <shortName evidence="6">Adenine aminase</shortName>
        <ecNumber evidence="2 6">3.5.4.2</ecNumber>
    </recommendedName>
</protein>
<dbReference type="GeneID" id="35119010"/>
<evidence type="ECO:0000259" key="8">
    <source>
        <dbReference type="Pfam" id="PF13382"/>
    </source>
</evidence>
<dbReference type="InterPro" id="IPR006680">
    <property type="entry name" value="Amidohydro-rel"/>
</dbReference>
<dbReference type="GO" id="GO:0000034">
    <property type="term" value="F:adenine deaminase activity"/>
    <property type="evidence" value="ECO:0007669"/>
    <property type="project" value="UniProtKB-UniRule"/>
</dbReference>
<evidence type="ECO:0000313" key="10">
    <source>
        <dbReference type="Proteomes" id="UP000232133"/>
    </source>
</evidence>
<keyword evidence="4 6" id="KW-0464">Manganese</keyword>
<accession>A0A2H4U7L0</accession>